<evidence type="ECO:0000313" key="12">
    <source>
        <dbReference type="EMBL" id="KZT30484.1"/>
    </source>
</evidence>
<dbReference type="CDD" id="cd11065">
    <property type="entry name" value="CYP64-like"/>
    <property type="match status" value="1"/>
</dbReference>
<evidence type="ECO:0000256" key="11">
    <source>
        <dbReference type="SAM" id="Phobius"/>
    </source>
</evidence>
<comment type="pathway">
    <text evidence="2">Secondary metabolite biosynthesis.</text>
</comment>
<dbReference type="InParanoid" id="A0A165W0N2"/>
<evidence type="ECO:0000256" key="5">
    <source>
        <dbReference type="ARBA" id="ARBA00022723"/>
    </source>
</evidence>
<dbReference type="PANTHER" id="PTHR46300:SF7">
    <property type="entry name" value="P450, PUTATIVE (EUROFUNG)-RELATED"/>
    <property type="match status" value="1"/>
</dbReference>
<dbReference type="PRINTS" id="PR00463">
    <property type="entry name" value="EP450I"/>
</dbReference>
<keyword evidence="7 9" id="KW-0408">Iron</keyword>
<keyword evidence="5 9" id="KW-0479">Metal-binding</keyword>
<dbReference type="GO" id="GO:0016705">
    <property type="term" value="F:oxidoreductase activity, acting on paired donors, with incorporation or reduction of molecular oxygen"/>
    <property type="evidence" value="ECO:0007669"/>
    <property type="project" value="InterPro"/>
</dbReference>
<dbReference type="GO" id="GO:0020037">
    <property type="term" value="F:heme binding"/>
    <property type="evidence" value="ECO:0007669"/>
    <property type="project" value="InterPro"/>
</dbReference>
<evidence type="ECO:0000256" key="1">
    <source>
        <dbReference type="ARBA" id="ARBA00001971"/>
    </source>
</evidence>
<evidence type="ECO:0000256" key="6">
    <source>
        <dbReference type="ARBA" id="ARBA00023002"/>
    </source>
</evidence>
<dbReference type="PROSITE" id="PS00086">
    <property type="entry name" value="CYTOCHROME_P450"/>
    <property type="match status" value="1"/>
</dbReference>
<dbReference type="Proteomes" id="UP000076761">
    <property type="component" value="Unassembled WGS sequence"/>
</dbReference>
<dbReference type="InterPro" id="IPR050364">
    <property type="entry name" value="Cytochrome_P450_fung"/>
</dbReference>
<dbReference type="Pfam" id="PF00067">
    <property type="entry name" value="p450"/>
    <property type="match status" value="1"/>
</dbReference>
<accession>A0A165W0N2</accession>
<dbReference type="AlphaFoldDB" id="A0A165W0N2"/>
<evidence type="ECO:0000256" key="7">
    <source>
        <dbReference type="ARBA" id="ARBA00023004"/>
    </source>
</evidence>
<comment type="cofactor">
    <cofactor evidence="1 9">
        <name>heme</name>
        <dbReference type="ChEBI" id="CHEBI:30413"/>
    </cofactor>
</comment>
<evidence type="ECO:0000256" key="4">
    <source>
        <dbReference type="ARBA" id="ARBA00022617"/>
    </source>
</evidence>
<dbReference type="OrthoDB" id="2789670at2759"/>
<organism evidence="12 13">
    <name type="scientific">Neolentinus lepideus HHB14362 ss-1</name>
    <dbReference type="NCBI Taxonomy" id="1314782"/>
    <lineage>
        <taxon>Eukaryota</taxon>
        <taxon>Fungi</taxon>
        <taxon>Dikarya</taxon>
        <taxon>Basidiomycota</taxon>
        <taxon>Agaricomycotina</taxon>
        <taxon>Agaricomycetes</taxon>
        <taxon>Gloeophyllales</taxon>
        <taxon>Gloeophyllaceae</taxon>
        <taxon>Neolentinus</taxon>
    </lineage>
</organism>
<dbReference type="EMBL" id="KV425551">
    <property type="protein sequence ID" value="KZT30484.1"/>
    <property type="molecule type" value="Genomic_DNA"/>
</dbReference>
<proteinExistence type="inferred from homology"/>
<evidence type="ECO:0000256" key="8">
    <source>
        <dbReference type="ARBA" id="ARBA00023033"/>
    </source>
</evidence>
<dbReference type="Gene3D" id="1.10.630.10">
    <property type="entry name" value="Cytochrome P450"/>
    <property type="match status" value="1"/>
</dbReference>
<name>A0A165W0N2_9AGAM</name>
<dbReference type="GO" id="GO:0004497">
    <property type="term" value="F:monooxygenase activity"/>
    <property type="evidence" value="ECO:0007669"/>
    <property type="project" value="UniProtKB-KW"/>
</dbReference>
<protein>
    <submittedName>
        <fullName evidence="12">Cytochrome P450</fullName>
    </submittedName>
</protein>
<evidence type="ECO:0000256" key="9">
    <source>
        <dbReference type="PIRSR" id="PIRSR602401-1"/>
    </source>
</evidence>
<dbReference type="InterPro" id="IPR036396">
    <property type="entry name" value="Cyt_P450_sf"/>
</dbReference>
<keyword evidence="11" id="KW-0472">Membrane</keyword>
<sequence length="504" mass="57584">MSSDALDASFLKFWILSLGSIVALLLFRFFRSNIPSGRRVPPGPRTSCFGWVQLPTSYQWRTYAKWRESYGDLIYVGLLGNPILILNSAKVANDLLDKRGSKYSSRPGRPMVNDLMGWDWLFSSMPYGARWRSHRALFSQHYHPNRASAFQPLQLKETYAMLRNLAHDPERFVYHVRRSAAAVVMMISYGHQIAQEGDMYVNLADDALHALGKAGIFGTYFVDYMPFLKHVPEWFPGASFKRQAKEWRKLTRAMVDVPFTMIKQNITAGTAFPCVATFELEKSDGSPESEELIKDVAAIGYAAGADTTVSAIWSFFLAMTVGPDLQRKAQDELDRVLGGSRLPVFEDKPALPFIDCVVWECLRWNPVTPLGLAHYVTEDDEYDGYFIRKGTTVLPNVWCMLHDEKHYPDPFEFNPERFANSDENKKAGVNDLPWEAFGFGRRMCPGRWLALDQLWISIACVLAVFHISKVLDKDGHPIEPDREYTSSQLRCVCCHKYKRKSDFY</sequence>
<evidence type="ECO:0000313" key="13">
    <source>
        <dbReference type="Proteomes" id="UP000076761"/>
    </source>
</evidence>
<evidence type="ECO:0000256" key="2">
    <source>
        <dbReference type="ARBA" id="ARBA00005179"/>
    </source>
</evidence>
<dbReference type="InterPro" id="IPR001128">
    <property type="entry name" value="Cyt_P450"/>
</dbReference>
<evidence type="ECO:0000256" key="10">
    <source>
        <dbReference type="RuleBase" id="RU000461"/>
    </source>
</evidence>
<evidence type="ECO:0000256" key="3">
    <source>
        <dbReference type="ARBA" id="ARBA00010617"/>
    </source>
</evidence>
<keyword evidence="8 10" id="KW-0503">Monooxygenase</keyword>
<dbReference type="InterPro" id="IPR017972">
    <property type="entry name" value="Cyt_P450_CS"/>
</dbReference>
<feature type="binding site" description="axial binding residue" evidence="9">
    <location>
        <position position="444"/>
    </location>
    <ligand>
        <name>heme</name>
        <dbReference type="ChEBI" id="CHEBI:30413"/>
    </ligand>
    <ligandPart>
        <name>Fe</name>
        <dbReference type="ChEBI" id="CHEBI:18248"/>
    </ligandPart>
</feature>
<dbReference type="STRING" id="1314782.A0A165W0N2"/>
<keyword evidence="6 10" id="KW-0560">Oxidoreductase</keyword>
<gene>
    <name evidence="12" type="ORF">NEOLEDRAFT_1126046</name>
</gene>
<keyword evidence="11" id="KW-1133">Transmembrane helix</keyword>
<dbReference type="SUPFAM" id="SSF48264">
    <property type="entry name" value="Cytochrome P450"/>
    <property type="match status" value="1"/>
</dbReference>
<keyword evidence="11" id="KW-0812">Transmembrane</keyword>
<keyword evidence="4 9" id="KW-0349">Heme</keyword>
<feature type="transmembrane region" description="Helical" evidence="11">
    <location>
        <begin position="12"/>
        <end position="30"/>
    </location>
</feature>
<dbReference type="InterPro" id="IPR002401">
    <property type="entry name" value="Cyt_P450_E_grp-I"/>
</dbReference>
<dbReference type="GO" id="GO:0005506">
    <property type="term" value="F:iron ion binding"/>
    <property type="evidence" value="ECO:0007669"/>
    <property type="project" value="InterPro"/>
</dbReference>
<comment type="similarity">
    <text evidence="3 10">Belongs to the cytochrome P450 family.</text>
</comment>
<keyword evidence="13" id="KW-1185">Reference proteome</keyword>
<dbReference type="PANTHER" id="PTHR46300">
    <property type="entry name" value="P450, PUTATIVE (EUROFUNG)-RELATED-RELATED"/>
    <property type="match status" value="1"/>
</dbReference>
<reference evidence="12 13" key="1">
    <citation type="journal article" date="2016" name="Mol. Biol. Evol.">
        <title>Comparative Genomics of Early-Diverging Mushroom-Forming Fungi Provides Insights into the Origins of Lignocellulose Decay Capabilities.</title>
        <authorList>
            <person name="Nagy L.G."/>
            <person name="Riley R."/>
            <person name="Tritt A."/>
            <person name="Adam C."/>
            <person name="Daum C."/>
            <person name="Floudas D."/>
            <person name="Sun H."/>
            <person name="Yadav J.S."/>
            <person name="Pangilinan J."/>
            <person name="Larsson K.H."/>
            <person name="Matsuura K."/>
            <person name="Barry K."/>
            <person name="Labutti K."/>
            <person name="Kuo R."/>
            <person name="Ohm R.A."/>
            <person name="Bhattacharya S.S."/>
            <person name="Shirouzu T."/>
            <person name="Yoshinaga Y."/>
            <person name="Martin F.M."/>
            <person name="Grigoriev I.V."/>
            <person name="Hibbett D.S."/>
        </authorList>
    </citation>
    <scope>NUCLEOTIDE SEQUENCE [LARGE SCALE GENOMIC DNA]</scope>
    <source>
        <strain evidence="12 13">HHB14362 ss-1</strain>
    </source>
</reference>